<evidence type="ECO:0000313" key="3">
    <source>
        <dbReference type="EMBL" id="GFJ91811.1"/>
    </source>
</evidence>
<dbReference type="Gene3D" id="3.30.70.270">
    <property type="match status" value="1"/>
</dbReference>
<sequence length="527" mass="58472">MLDVVGAYFRDKPPIAGPSPVPVSMFPPADLIDAARQSADAMTFVVPVKVGGSDWGLLAIVDTVETRVGTGREPFNHWAALLTVALDYQIVLATLREQEERLRIAAVYDHLTGLPNRTLFLDRLRHAMRQRGHDYAVLFVDLDGFKVVNDSLGHTAGDRLLIQVGNRISNSLREGDTAARFGGDEFLILLDGVTDPHTPTQVAERLHAALAPAFRLQGQEVVVTASIGITLAGARYAEAEDLVRDADIAMYWSKSQRKGSHALFDVAMHTKAVSRLRIETELRHAIERDELEVHYQPIVQLVSGRTRAFEALIRWRHPTRGLLMPDEFLAVAEETGLVIPIGRWILDESCRQLAEWQRTPGRDDLRVSINVSNRQFWQGGLIDDVDAALRKSALHPRNLAFEITEGVIMTNVTLARKMLEDLHYLGSELHIDDFGTGYSSLEALHRLPIDALKIDRSFVQRLGVDAKSNALVHTIVLMGGNLGLQLIAESVETEAQRDHLLRLGCAYGQGHYFSEPVPAALAERLIS</sequence>
<dbReference type="InterPro" id="IPR000160">
    <property type="entry name" value="GGDEF_dom"/>
</dbReference>
<evidence type="ECO:0000259" key="1">
    <source>
        <dbReference type="PROSITE" id="PS50883"/>
    </source>
</evidence>
<reference evidence="3 4" key="1">
    <citation type="submission" date="2020-03" db="EMBL/GenBank/DDBJ databases">
        <title>Whole genome shotgun sequence of Phytohabitans rumicis NBRC 108638.</title>
        <authorList>
            <person name="Komaki H."/>
            <person name="Tamura T."/>
        </authorList>
    </citation>
    <scope>NUCLEOTIDE SEQUENCE [LARGE SCALE GENOMIC DNA]</scope>
    <source>
        <strain evidence="3 4">NBRC 108638</strain>
    </source>
</reference>
<dbReference type="PANTHER" id="PTHR44757:SF2">
    <property type="entry name" value="BIOFILM ARCHITECTURE MAINTENANCE PROTEIN MBAA"/>
    <property type="match status" value="1"/>
</dbReference>
<dbReference type="Pfam" id="PF00563">
    <property type="entry name" value="EAL"/>
    <property type="match status" value="1"/>
</dbReference>
<name>A0A6V8LAK2_9ACTN</name>
<dbReference type="SUPFAM" id="SSF141868">
    <property type="entry name" value="EAL domain-like"/>
    <property type="match status" value="1"/>
</dbReference>
<gene>
    <name evidence="3" type="ORF">Prum_054530</name>
</gene>
<dbReference type="Gene3D" id="3.20.20.450">
    <property type="entry name" value="EAL domain"/>
    <property type="match status" value="1"/>
</dbReference>
<dbReference type="PROSITE" id="PS50887">
    <property type="entry name" value="GGDEF"/>
    <property type="match status" value="1"/>
</dbReference>
<dbReference type="EMBL" id="BLPG01000001">
    <property type="protein sequence ID" value="GFJ91811.1"/>
    <property type="molecule type" value="Genomic_DNA"/>
</dbReference>
<dbReference type="InterPro" id="IPR035919">
    <property type="entry name" value="EAL_sf"/>
</dbReference>
<keyword evidence="4" id="KW-1185">Reference proteome</keyword>
<dbReference type="PROSITE" id="PS50883">
    <property type="entry name" value="EAL"/>
    <property type="match status" value="1"/>
</dbReference>
<protein>
    <recommendedName>
        <fullName evidence="5">GGDEF-domain containing protein</fullName>
    </recommendedName>
</protein>
<evidence type="ECO:0000313" key="4">
    <source>
        <dbReference type="Proteomes" id="UP000482960"/>
    </source>
</evidence>
<proteinExistence type="predicted"/>
<dbReference type="CDD" id="cd01949">
    <property type="entry name" value="GGDEF"/>
    <property type="match status" value="1"/>
</dbReference>
<dbReference type="AlphaFoldDB" id="A0A6V8LAK2"/>
<dbReference type="CDD" id="cd01948">
    <property type="entry name" value="EAL"/>
    <property type="match status" value="1"/>
</dbReference>
<reference evidence="3 4" key="2">
    <citation type="submission" date="2020-03" db="EMBL/GenBank/DDBJ databases">
        <authorList>
            <person name="Ichikawa N."/>
            <person name="Kimura A."/>
            <person name="Kitahashi Y."/>
            <person name="Uohara A."/>
        </authorList>
    </citation>
    <scope>NUCLEOTIDE SEQUENCE [LARGE SCALE GENOMIC DNA]</scope>
    <source>
        <strain evidence="3 4">NBRC 108638</strain>
    </source>
</reference>
<comment type="caution">
    <text evidence="3">The sequence shown here is derived from an EMBL/GenBank/DDBJ whole genome shotgun (WGS) entry which is preliminary data.</text>
</comment>
<dbReference type="PANTHER" id="PTHR44757">
    <property type="entry name" value="DIGUANYLATE CYCLASE DGCP"/>
    <property type="match status" value="1"/>
</dbReference>
<evidence type="ECO:0000259" key="2">
    <source>
        <dbReference type="PROSITE" id="PS50887"/>
    </source>
</evidence>
<feature type="domain" description="EAL" evidence="1">
    <location>
        <begin position="275"/>
        <end position="527"/>
    </location>
</feature>
<dbReference type="SMART" id="SM00267">
    <property type="entry name" value="GGDEF"/>
    <property type="match status" value="1"/>
</dbReference>
<dbReference type="NCBIfam" id="TIGR00254">
    <property type="entry name" value="GGDEF"/>
    <property type="match status" value="1"/>
</dbReference>
<organism evidence="3 4">
    <name type="scientific">Phytohabitans rumicis</name>
    <dbReference type="NCBI Taxonomy" id="1076125"/>
    <lineage>
        <taxon>Bacteria</taxon>
        <taxon>Bacillati</taxon>
        <taxon>Actinomycetota</taxon>
        <taxon>Actinomycetes</taxon>
        <taxon>Micromonosporales</taxon>
        <taxon>Micromonosporaceae</taxon>
    </lineage>
</organism>
<feature type="domain" description="GGDEF" evidence="2">
    <location>
        <begin position="133"/>
        <end position="266"/>
    </location>
</feature>
<dbReference type="SUPFAM" id="SSF55073">
    <property type="entry name" value="Nucleotide cyclase"/>
    <property type="match status" value="1"/>
</dbReference>
<dbReference type="InterPro" id="IPR052155">
    <property type="entry name" value="Biofilm_reg_signaling"/>
</dbReference>
<dbReference type="Pfam" id="PF00990">
    <property type="entry name" value="GGDEF"/>
    <property type="match status" value="1"/>
</dbReference>
<dbReference type="Proteomes" id="UP000482960">
    <property type="component" value="Unassembled WGS sequence"/>
</dbReference>
<accession>A0A6V8LAK2</accession>
<dbReference type="SMART" id="SM00052">
    <property type="entry name" value="EAL"/>
    <property type="match status" value="1"/>
</dbReference>
<evidence type="ECO:0008006" key="5">
    <source>
        <dbReference type="Google" id="ProtNLM"/>
    </source>
</evidence>
<dbReference type="InterPro" id="IPR029787">
    <property type="entry name" value="Nucleotide_cyclase"/>
</dbReference>
<dbReference type="InterPro" id="IPR043128">
    <property type="entry name" value="Rev_trsase/Diguanyl_cyclase"/>
</dbReference>
<dbReference type="InterPro" id="IPR001633">
    <property type="entry name" value="EAL_dom"/>
</dbReference>